<dbReference type="EMBL" id="CAAALY010071855">
    <property type="protein sequence ID" value="VEL25132.1"/>
    <property type="molecule type" value="Genomic_DNA"/>
</dbReference>
<gene>
    <name evidence="2" type="ORF">PXEA_LOCUS18572</name>
</gene>
<feature type="compositionally biased region" description="Basic and acidic residues" evidence="1">
    <location>
        <begin position="209"/>
        <end position="218"/>
    </location>
</feature>
<feature type="region of interest" description="Disordered" evidence="1">
    <location>
        <begin position="149"/>
        <end position="264"/>
    </location>
</feature>
<evidence type="ECO:0000256" key="1">
    <source>
        <dbReference type="SAM" id="MobiDB-lite"/>
    </source>
</evidence>
<feature type="compositionally biased region" description="Basic residues" evidence="1">
    <location>
        <begin position="149"/>
        <end position="159"/>
    </location>
</feature>
<feature type="compositionally biased region" description="Basic and acidic residues" evidence="1">
    <location>
        <begin position="36"/>
        <end position="63"/>
    </location>
</feature>
<comment type="caution">
    <text evidence="2">The sequence shown here is derived from an EMBL/GenBank/DDBJ whole genome shotgun (WGS) entry which is preliminary data.</text>
</comment>
<dbReference type="Proteomes" id="UP000784294">
    <property type="component" value="Unassembled WGS sequence"/>
</dbReference>
<feature type="compositionally biased region" description="Low complexity" evidence="1">
    <location>
        <begin position="80"/>
        <end position="92"/>
    </location>
</feature>
<feature type="compositionally biased region" description="Acidic residues" evidence="1">
    <location>
        <begin position="192"/>
        <end position="208"/>
    </location>
</feature>
<organism evidence="2 3">
    <name type="scientific">Protopolystoma xenopodis</name>
    <dbReference type="NCBI Taxonomy" id="117903"/>
    <lineage>
        <taxon>Eukaryota</taxon>
        <taxon>Metazoa</taxon>
        <taxon>Spiralia</taxon>
        <taxon>Lophotrochozoa</taxon>
        <taxon>Platyhelminthes</taxon>
        <taxon>Monogenea</taxon>
        <taxon>Polyopisthocotylea</taxon>
        <taxon>Polystomatidea</taxon>
        <taxon>Polystomatidae</taxon>
        <taxon>Protopolystoma</taxon>
    </lineage>
</organism>
<accession>A0A448X108</accession>
<reference evidence="2" key="1">
    <citation type="submission" date="2018-11" db="EMBL/GenBank/DDBJ databases">
        <authorList>
            <consortium name="Pathogen Informatics"/>
        </authorList>
    </citation>
    <scope>NUCLEOTIDE SEQUENCE</scope>
</reference>
<feature type="region of interest" description="Disordered" evidence="1">
    <location>
        <begin position="1"/>
        <end position="94"/>
    </location>
</feature>
<proteinExistence type="predicted"/>
<evidence type="ECO:0000313" key="2">
    <source>
        <dbReference type="EMBL" id="VEL25132.1"/>
    </source>
</evidence>
<name>A0A448X108_9PLAT</name>
<protein>
    <submittedName>
        <fullName evidence="2">Uncharacterized protein</fullName>
    </submittedName>
</protein>
<feature type="region of interest" description="Disordered" evidence="1">
    <location>
        <begin position="312"/>
        <end position="381"/>
    </location>
</feature>
<feature type="compositionally biased region" description="Acidic residues" evidence="1">
    <location>
        <begin position="219"/>
        <end position="245"/>
    </location>
</feature>
<evidence type="ECO:0000313" key="3">
    <source>
        <dbReference type="Proteomes" id="UP000784294"/>
    </source>
</evidence>
<dbReference type="AlphaFoldDB" id="A0A448X108"/>
<keyword evidence="3" id="KW-1185">Reference proteome</keyword>
<sequence length="448" mass="49717">MHLQAVLISDSDLRPSSLDQNGDSGGDLDGLVYLDIHGDWETEAGSPREEKIVDENDDGDGRAMRGANSDDEMDAKVRCGSQGSSDSSGNDQHLVEAYPGQLDSLTRSNYKLGSAGMQLPLLQSFHSQPTSSTDPHLAVRQVGYDLSKAPHHHIGHTHHRNYELQHHHPQKQSHLTGHHVSDQSQRLSEEIVNSEEENLSEKVEEEAEKEERCRRLESEESSQEEEEEDQEEGACEDDVVEEKEEENQKLHSTRARGHCVMTSRAGMGRPQTLEARHLVQTNSCQEYQPRSSLPITPKAGFTHSVLQQHLPSHKLQQPQHNPRQNLRQLQRRQPRQILQAESGHPKETHRNTRATSVASTTSATNLTITTSWRPSTAPQRGSAAAATVSVAAPSSALATGKKHHPVARTRISLVDQQKQRIGQTLPGQNCFLSRNQSVLLGSKLTPSR</sequence>
<feature type="compositionally biased region" description="Low complexity" evidence="1">
    <location>
        <begin position="353"/>
        <end position="371"/>
    </location>
</feature>